<feature type="transmembrane region" description="Helical" evidence="5">
    <location>
        <begin position="79"/>
        <end position="98"/>
    </location>
</feature>
<reference evidence="7" key="2">
    <citation type="journal article" date="2022" name="Nat. Microbiol.">
        <title>A closed Candidatus Odinarchaeum chromosome exposes Asgard archaeal viruses.</title>
        <authorList>
            <person name="Tamarit D."/>
            <person name="Caceres E.F."/>
            <person name="Krupovic M."/>
            <person name="Nijland R."/>
            <person name="Eme L."/>
            <person name="Robinson N.P."/>
            <person name="Ettema T.J.G."/>
        </authorList>
    </citation>
    <scope>NUCLEOTIDE SEQUENCE</scope>
    <source>
        <strain evidence="7">LCB_4</strain>
    </source>
</reference>
<dbReference type="InterPro" id="IPR020846">
    <property type="entry name" value="MFS_dom"/>
</dbReference>
<evidence type="ECO:0000256" key="5">
    <source>
        <dbReference type="SAM" id="Phobius"/>
    </source>
</evidence>
<dbReference type="Gene3D" id="1.20.1250.20">
    <property type="entry name" value="MFS general substrate transporter like domains"/>
    <property type="match status" value="2"/>
</dbReference>
<feature type="transmembrane region" description="Helical" evidence="5">
    <location>
        <begin position="343"/>
        <end position="363"/>
    </location>
</feature>
<dbReference type="PANTHER" id="PTHR23518:SF2">
    <property type="entry name" value="MAJOR FACILITATOR SUPERFAMILY TRANSPORTER"/>
    <property type="match status" value="1"/>
</dbReference>
<gene>
    <name evidence="7" type="ORF">OdinLCB4_001680</name>
</gene>
<feature type="transmembrane region" description="Helical" evidence="5">
    <location>
        <begin position="369"/>
        <end position="388"/>
    </location>
</feature>
<proteinExistence type="predicted"/>
<reference evidence="7" key="1">
    <citation type="journal article" date="2017" name="Nature">
        <title>Asgard archaea illuminate the origin of eukaryotic cellular complexity.</title>
        <authorList>
            <person name="Zaremba-Niedzwiedzka K."/>
            <person name="Caceres E.F."/>
            <person name="Saw J.H."/>
            <person name="Backstrom D."/>
            <person name="Juzokaite L."/>
            <person name="Vancaester E."/>
            <person name="Seitz K.W."/>
            <person name="Anantharaman K."/>
            <person name="Starnawski P."/>
            <person name="Kjeldsen K.U."/>
            <person name="Scott M.B."/>
            <person name="Nunoura T."/>
            <person name="Banfield J.F."/>
            <person name="Schramm A."/>
            <person name="Baker B.J."/>
            <person name="Spang A."/>
            <person name="Ettema T.J.G."/>
        </authorList>
    </citation>
    <scope>NUCLEOTIDE SEQUENCE</scope>
    <source>
        <strain evidence="7">LCB_4</strain>
    </source>
</reference>
<evidence type="ECO:0000256" key="4">
    <source>
        <dbReference type="ARBA" id="ARBA00023136"/>
    </source>
</evidence>
<dbReference type="Pfam" id="PF07690">
    <property type="entry name" value="MFS_1"/>
    <property type="match status" value="1"/>
</dbReference>
<keyword evidence="3 5" id="KW-1133">Transmembrane helix</keyword>
<dbReference type="Proteomes" id="UP000186851">
    <property type="component" value="Chromosome"/>
</dbReference>
<evidence type="ECO:0000256" key="3">
    <source>
        <dbReference type="ARBA" id="ARBA00022989"/>
    </source>
</evidence>
<dbReference type="PROSITE" id="PS50850">
    <property type="entry name" value="MFS"/>
    <property type="match status" value="1"/>
</dbReference>
<evidence type="ECO:0000256" key="2">
    <source>
        <dbReference type="ARBA" id="ARBA00022692"/>
    </source>
</evidence>
<dbReference type="GO" id="GO:0022857">
    <property type="term" value="F:transmembrane transporter activity"/>
    <property type="evidence" value="ECO:0007669"/>
    <property type="project" value="InterPro"/>
</dbReference>
<keyword evidence="4 5" id="KW-0472">Membrane</keyword>
<feature type="transmembrane region" description="Helical" evidence="5">
    <location>
        <begin position="170"/>
        <end position="189"/>
    </location>
</feature>
<dbReference type="KEGG" id="oyw:OdinLCB4_001680"/>
<feature type="transmembrane region" description="Helical" evidence="5">
    <location>
        <begin position="248"/>
        <end position="269"/>
    </location>
</feature>
<dbReference type="SUPFAM" id="SSF103473">
    <property type="entry name" value="MFS general substrate transporter"/>
    <property type="match status" value="1"/>
</dbReference>
<dbReference type="Pfam" id="PF00083">
    <property type="entry name" value="Sugar_tr"/>
    <property type="match status" value="1"/>
</dbReference>
<feature type="transmembrane region" description="Helical" evidence="5">
    <location>
        <begin position="305"/>
        <end position="322"/>
    </location>
</feature>
<dbReference type="InterPro" id="IPR011701">
    <property type="entry name" value="MFS"/>
</dbReference>
<dbReference type="InterPro" id="IPR005829">
    <property type="entry name" value="Sugar_transporter_CS"/>
</dbReference>
<dbReference type="PANTHER" id="PTHR23518">
    <property type="entry name" value="C-METHYLTRANSFERASE"/>
    <property type="match status" value="1"/>
</dbReference>
<dbReference type="AlphaFoldDB" id="A0AAF0D2V0"/>
<feature type="transmembrane region" description="Helical" evidence="5">
    <location>
        <begin position="281"/>
        <end position="299"/>
    </location>
</feature>
<dbReference type="InterPro" id="IPR005828">
    <property type="entry name" value="MFS_sugar_transport-like"/>
</dbReference>
<dbReference type="GO" id="GO:0016020">
    <property type="term" value="C:membrane"/>
    <property type="evidence" value="ECO:0007669"/>
    <property type="project" value="UniProtKB-SubCell"/>
</dbReference>
<comment type="subcellular location">
    <subcellularLocation>
        <location evidence="1">Membrane</location>
        <topology evidence="1">Multi-pass membrane protein</topology>
    </subcellularLocation>
</comment>
<keyword evidence="2 5" id="KW-0812">Transmembrane</keyword>
<dbReference type="PROSITE" id="PS00216">
    <property type="entry name" value="SUGAR_TRANSPORT_1"/>
    <property type="match status" value="1"/>
</dbReference>
<evidence type="ECO:0000256" key="1">
    <source>
        <dbReference type="ARBA" id="ARBA00004141"/>
    </source>
</evidence>
<feature type="transmembrane region" description="Helical" evidence="5">
    <location>
        <begin position="215"/>
        <end position="236"/>
    </location>
</feature>
<organism evidence="7 8">
    <name type="scientific">Odinarchaeota yellowstonii (strain LCB_4)</name>
    <dbReference type="NCBI Taxonomy" id="1841599"/>
    <lineage>
        <taxon>Archaea</taxon>
        <taxon>Promethearchaeati</taxon>
        <taxon>Candidatus Odinarchaeota</taxon>
        <taxon>Candidatus Odinarchaeia</taxon>
        <taxon>Candidatus Odinarchaeales</taxon>
        <taxon>Candidatus Odinarchaeaceae</taxon>
        <taxon>Candidatus Odinarchaeum</taxon>
    </lineage>
</organism>
<protein>
    <submittedName>
        <fullName evidence="7">MFS transporter</fullName>
    </submittedName>
</protein>
<name>A0AAF0D2V0_ODILC</name>
<dbReference type="EMBL" id="CP091871">
    <property type="protein sequence ID" value="WEU40664.1"/>
    <property type="molecule type" value="Genomic_DNA"/>
</dbReference>
<dbReference type="InterPro" id="IPR036259">
    <property type="entry name" value="MFS_trans_sf"/>
</dbReference>
<dbReference type="CDD" id="cd17370">
    <property type="entry name" value="MFS_MJ1317_like"/>
    <property type="match status" value="1"/>
</dbReference>
<evidence type="ECO:0000313" key="7">
    <source>
        <dbReference type="EMBL" id="WEU40664.1"/>
    </source>
</evidence>
<sequence length="390" mass="42835">MTNNGGRVFLSKNIIVLSFVSFLNDISSEIVMPVLPLFLAALGGGAISLGLLGGLEESVSGFFKILSGYYSDRVKKRKIFVFSGYFISCLSKIILPFSKIWQHVIALRPLDRIGKGVRTPPRDALIADSCIETRRGRAFGFHRTFDTLGAVVGSTTVFLLFSYLGFGLNIIILVAGIIGFLSIPFLILVKDPSRISEARKVVFKMRDLPKPVLKYYITVGVFTLGNFSYMFLIIWATGGGFLFTPAQISLSLFLYILFNLVYAVFSFPAGVISDRIGRKKTLIIGYLFFTLTNIVFLAYRNIFGLVLGFILYGFFNALTEANQRALAADLAPEYLRGTILGSFQALISFLSFLSSLITGLIWSGLGAEFIFVYGAILACSASGLLATIKK</sequence>
<evidence type="ECO:0000259" key="6">
    <source>
        <dbReference type="PROSITE" id="PS50850"/>
    </source>
</evidence>
<feature type="transmembrane region" description="Helical" evidence="5">
    <location>
        <begin position="30"/>
        <end position="52"/>
    </location>
</feature>
<accession>A0AAF0D2V0</accession>
<evidence type="ECO:0000313" key="8">
    <source>
        <dbReference type="Proteomes" id="UP000186851"/>
    </source>
</evidence>
<feature type="domain" description="Major facilitator superfamily (MFS) profile" evidence="6">
    <location>
        <begin position="13"/>
        <end position="390"/>
    </location>
</feature>